<evidence type="ECO:0000313" key="7">
    <source>
        <dbReference type="Proteomes" id="UP000718793"/>
    </source>
</evidence>
<reference evidence="6" key="1">
    <citation type="submission" date="2021-06" db="EMBL/GenBank/DDBJ databases">
        <title>Novel Mycoplasma species detected in California sea lions (Zalophus californianus) from the USA.</title>
        <authorList>
            <person name="Volokhov D.V."/>
            <person name="Furtak V.A."/>
            <person name="Zagorodnyaya T.A."/>
        </authorList>
    </citation>
    <scope>NUCLEOTIDE SEQUENCE [LARGE SCALE GENOMIC DNA]</scope>
    <source>
        <strain evidence="6">CSL 5346</strain>
    </source>
</reference>
<dbReference type="Proteomes" id="UP000718793">
    <property type="component" value="Unassembled WGS sequence"/>
</dbReference>
<dbReference type="CDD" id="cd02947">
    <property type="entry name" value="TRX_family"/>
    <property type="match status" value="1"/>
</dbReference>
<dbReference type="PANTHER" id="PTHR45663:SF11">
    <property type="entry name" value="GEO12009P1"/>
    <property type="match status" value="1"/>
</dbReference>
<proteinExistence type="inferred from homology"/>
<name>A0ABS6DRE8_9MOLU</name>
<gene>
    <name evidence="6" type="ORF">KQ875_02835</name>
</gene>
<accession>A0ABS6DRE8</accession>
<keyword evidence="2" id="KW-0813">Transport</keyword>
<keyword evidence="3" id="KW-0249">Electron transport</keyword>
<dbReference type="RefSeq" id="WP_216489187.1">
    <property type="nucleotide sequence ID" value="NZ_JAHMHH010000003.1"/>
</dbReference>
<keyword evidence="7" id="KW-1185">Reference proteome</keyword>
<organism evidence="6 7">
    <name type="scientific">Mycoplasma zalophi</name>
    <dbReference type="NCBI Taxonomy" id="191287"/>
    <lineage>
        <taxon>Bacteria</taxon>
        <taxon>Bacillati</taxon>
        <taxon>Mycoplasmatota</taxon>
        <taxon>Mollicutes</taxon>
        <taxon>Mycoplasmataceae</taxon>
        <taxon>Mycoplasma</taxon>
    </lineage>
</organism>
<comment type="caution">
    <text evidence="6">The sequence shown here is derived from an EMBL/GenBank/DDBJ whole genome shotgun (WGS) entry which is preliminary data.</text>
</comment>
<dbReference type="EMBL" id="JAHMHH010000003">
    <property type="protein sequence ID" value="MBU4692517.1"/>
    <property type="molecule type" value="Genomic_DNA"/>
</dbReference>
<dbReference type="PROSITE" id="PS51352">
    <property type="entry name" value="THIOREDOXIN_2"/>
    <property type="match status" value="1"/>
</dbReference>
<evidence type="ECO:0000256" key="4">
    <source>
        <dbReference type="ARBA" id="ARBA00023284"/>
    </source>
</evidence>
<evidence type="ECO:0000259" key="5">
    <source>
        <dbReference type="PROSITE" id="PS51352"/>
    </source>
</evidence>
<keyword evidence="4" id="KW-0676">Redox-active center</keyword>
<sequence length="99" mass="11202">MIKQVKKDETLDLSAPKNIVLFTATWCGMCSMFKPVVEEFVAIHNEVVVYSVDVDENRQLARDYGITSIPSYYIFENGKMVDSKVGFIPLPQLEKLVLG</sequence>
<dbReference type="InterPro" id="IPR013766">
    <property type="entry name" value="Thioredoxin_domain"/>
</dbReference>
<protein>
    <submittedName>
        <fullName evidence="6">Thioredoxin family protein</fullName>
    </submittedName>
</protein>
<dbReference type="PIRSF" id="PIRSF000077">
    <property type="entry name" value="Thioredoxin"/>
    <property type="match status" value="1"/>
</dbReference>
<evidence type="ECO:0000313" key="6">
    <source>
        <dbReference type="EMBL" id="MBU4692517.1"/>
    </source>
</evidence>
<dbReference type="Pfam" id="PF00085">
    <property type="entry name" value="Thioredoxin"/>
    <property type="match status" value="1"/>
</dbReference>
<dbReference type="PANTHER" id="PTHR45663">
    <property type="entry name" value="GEO12009P1"/>
    <property type="match status" value="1"/>
</dbReference>
<evidence type="ECO:0000256" key="3">
    <source>
        <dbReference type="ARBA" id="ARBA00022982"/>
    </source>
</evidence>
<feature type="domain" description="Thioredoxin" evidence="5">
    <location>
        <begin position="1"/>
        <end position="99"/>
    </location>
</feature>
<evidence type="ECO:0000256" key="2">
    <source>
        <dbReference type="ARBA" id="ARBA00022448"/>
    </source>
</evidence>
<dbReference type="InterPro" id="IPR005746">
    <property type="entry name" value="Thioredoxin"/>
</dbReference>
<evidence type="ECO:0000256" key="1">
    <source>
        <dbReference type="ARBA" id="ARBA00008987"/>
    </source>
</evidence>
<comment type="similarity">
    <text evidence="1">Belongs to the thioredoxin family.</text>
</comment>